<name>A0A9N8ZD87_9GLOM</name>
<keyword evidence="2" id="KW-1185">Reference proteome</keyword>
<sequence length="63" mass="7150">MITVYVYSLQISNNNYYISNKEAQSGKNVASILQVEDNITEINVELLSATTISELDHKLLQKF</sequence>
<evidence type="ECO:0000313" key="1">
    <source>
        <dbReference type="EMBL" id="CAG8491902.1"/>
    </source>
</evidence>
<accession>A0A9N8ZD87</accession>
<dbReference type="Proteomes" id="UP000789396">
    <property type="component" value="Unassembled WGS sequence"/>
</dbReference>
<organism evidence="1 2">
    <name type="scientific">Racocetra fulgida</name>
    <dbReference type="NCBI Taxonomy" id="60492"/>
    <lineage>
        <taxon>Eukaryota</taxon>
        <taxon>Fungi</taxon>
        <taxon>Fungi incertae sedis</taxon>
        <taxon>Mucoromycota</taxon>
        <taxon>Glomeromycotina</taxon>
        <taxon>Glomeromycetes</taxon>
        <taxon>Diversisporales</taxon>
        <taxon>Gigasporaceae</taxon>
        <taxon>Racocetra</taxon>
    </lineage>
</organism>
<dbReference type="EMBL" id="CAJVPZ010001412">
    <property type="protein sequence ID" value="CAG8491902.1"/>
    <property type="molecule type" value="Genomic_DNA"/>
</dbReference>
<reference evidence="1" key="1">
    <citation type="submission" date="2021-06" db="EMBL/GenBank/DDBJ databases">
        <authorList>
            <person name="Kallberg Y."/>
            <person name="Tangrot J."/>
            <person name="Rosling A."/>
        </authorList>
    </citation>
    <scope>NUCLEOTIDE SEQUENCE</scope>
    <source>
        <strain evidence="1">IN212</strain>
    </source>
</reference>
<protein>
    <submittedName>
        <fullName evidence="1">9867_t:CDS:1</fullName>
    </submittedName>
</protein>
<comment type="caution">
    <text evidence="1">The sequence shown here is derived from an EMBL/GenBank/DDBJ whole genome shotgun (WGS) entry which is preliminary data.</text>
</comment>
<evidence type="ECO:0000313" key="2">
    <source>
        <dbReference type="Proteomes" id="UP000789396"/>
    </source>
</evidence>
<gene>
    <name evidence="1" type="ORF">RFULGI_LOCUS2022</name>
</gene>
<dbReference type="AlphaFoldDB" id="A0A9N8ZD87"/>
<dbReference type="OrthoDB" id="2489646at2759"/>
<proteinExistence type="predicted"/>